<dbReference type="Proteomes" id="UP001371456">
    <property type="component" value="Unassembled WGS sequence"/>
</dbReference>
<comment type="caution">
    <text evidence="1">The sequence shown here is derived from an EMBL/GenBank/DDBJ whole genome shotgun (WGS) entry which is preliminary data.</text>
</comment>
<keyword evidence="2" id="KW-1185">Reference proteome</keyword>
<dbReference type="EMBL" id="JBANQN010000007">
    <property type="protein sequence ID" value="KAK6784197.1"/>
    <property type="molecule type" value="Genomic_DNA"/>
</dbReference>
<protein>
    <submittedName>
        <fullName evidence="1">Uncharacterized protein</fullName>
    </submittedName>
</protein>
<name>A0AAN8Y9E1_SOLBU</name>
<organism evidence="1 2">
    <name type="scientific">Solanum bulbocastanum</name>
    <name type="common">Wild potato</name>
    <dbReference type="NCBI Taxonomy" id="147425"/>
    <lineage>
        <taxon>Eukaryota</taxon>
        <taxon>Viridiplantae</taxon>
        <taxon>Streptophyta</taxon>
        <taxon>Embryophyta</taxon>
        <taxon>Tracheophyta</taxon>
        <taxon>Spermatophyta</taxon>
        <taxon>Magnoliopsida</taxon>
        <taxon>eudicotyledons</taxon>
        <taxon>Gunneridae</taxon>
        <taxon>Pentapetalae</taxon>
        <taxon>asterids</taxon>
        <taxon>lamiids</taxon>
        <taxon>Solanales</taxon>
        <taxon>Solanaceae</taxon>
        <taxon>Solanoideae</taxon>
        <taxon>Solaneae</taxon>
        <taxon>Solanum</taxon>
    </lineage>
</organism>
<dbReference type="AlphaFoldDB" id="A0AAN8Y9E1"/>
<accession>A0AAN8Y9E1</accession>
<evidence type="ECO:0000313" key="1">
    <source>
        <dbReference type="EMBL" id="KAK6784197.1"/>
    </source>
</evidence>
<reference evidence="1 2" key="1">
    <citation type="submission" date="2024-02" db="EMBL/GenBank/DDBJ databases">
        <title>de novo genome assembly of Solanum bulbocastanum strain 11H21.</title>
        <authorList>
            <person name="Hosaka A.J."/>
        </authorList>
    </citation>
    <scope>NUCLEOTIDE SEQUENCE [LARGE SCALE GENOMIC DNA]</scope>
    <source>
        <tissue evidence="1">Young leaves</tissue>
    </source>
</reference>
<gene>
    <name evidence="1" type="ORF">RDI58_017651</name>
</gene>
<proteinExistence type="predicted"/>
<sequence length="18" mass="2001">MKNQNISGTIGAETRYDC</sequence>
<evidence type="ECO:0000313" key="2">
    <source>
        <dbReference type="Proteomes" id="UP001371456"/>
    </source>
</evidence>